<protein>
    <recommendedName>
        <fullName evidence="4">Portal protein</fullName>
    </recommendedName>
</protein>
<name>M4SMM0_9CAUD</name>
<evidence type="ECO:0000313" key="3">
    <source>
        <dbReference type="Proteomes" id="UP000204048"/>
    </source>
</evidence>
<evidence type="ECO:0000256" key="1">
    <source>
        <dbReference type="SAM" id="Coils"/>
    </source>
</evidence>
<evidence type="ECO:0000313" key="2">
    <source>
        <dbReference type="EMBL" id="AGH57617.1"/>
    </source>
</evidence>
<dbReference type="OrthoDB" id="980at10239"/>
<dbReference type="InterPro" id="IPR056909">
    <property type="entry name" value="SU10_portal"/>
</dbReference>
<sequence length="705" mass="80300">MIDKEIEIALGQEESQIDTGWANPPVIHDLKQNYSDALPSKDEHALEVQRWLDNLNVTGSAKIVTKPNRSSIQPKLIRKNNEWRYPALSEPFLSTQDVFNVTPYTFEDKEAARQNALVLNYQFNYKLDKVNFIDEYVRTAVDEGTVFCRVGWEFSEEEREVENPVWDYRPATIPDQIEQLQYESQKLSRTPEWEEAVQRSNQFGQPIVPIQVDTEITTEMVTVKNNPTVEVIDFRNLVIDPSCDGDLKKAQFIVYSFDTSKAELESSGLYKNLDDIMLETNSTLNASDDEFDNNDDTGFSFKDDPRKRFVAHEYWGYWDINNDGTTVPIVATWVGNTLIRMEENPYPDGMHPFVSAQYLPVRKSLYGQPDGELLIDNQKIQGALTRGMIDIMARSANGQTGMRKDMLDVINRRKFAAGEDYEFNQTVDPRQGVHMHTFAEIPQSAQFLLQQQQFEAESMTGVRPFGATATDLSSATAARDAMDAASKRETAILRRLAEGIKEIGHKIISMNQEFLSDKEIIRITNEKFIEIRREDLAGKFDLVLDISTAEEDNAKAQELAFMLQTVGPKSDPKMTYLLMADIADLRKMPDTAERLRNYEPQPDPMAVAIQQAELEKLQLENQKIQLEMMKLQSEAQLNQQKAGVEAVKQGNIQADTDLKNLEYVEEELGVKHERDLQKDSAQARANLQRDLIMATQKPSSSTSNS</sequence>
<accession>M4SMM0</accession>
<dbReference type="GeneID" id="15010830"/>
<gene>
    <name evidence="2" type="ORF">PYDG_00088</name>
</gene>
<reference evidence="2 3" key="1">
    <citation type="submission" date="2010-11" db="EMBL/GenBank/DDBJ databases">
        <title>The Genome Sequence of Pseudoalteromonas phage pYD6-A.</title>
        <authorList>
            <consortium name="The Broad Institute Genome Sequencing Platform"/>
            <person name="Henn M.R."/>
            <person name="Wolf A."/>
            <person name="Jost G."/>
            <person name="Levin J."/>
            <person name="Malboeuf C."/>
            <person name="Casali M."/>
            <person name="Russ C."/>
            <person name="Lennon N."/>
            <person name="Chapman S.B."/>
            <person name="Erlich R."/>
            <person name="Young S.K."/>
            <person name="Yandava C."/>
            <person name="Zeng Q."/>
            <person name="Alvarado L."/>
            <person name="Anderson S."/>
            <person name="Berlin A."/>
            <person name="Chen Z."/>
            <person name="Freedman E."/>
            <person name="Gellesch M."/>
            <person name="Goldberg J."/>
            <person name="Green L."/>
            <person name="Griggs A."/>
            <person name="Gujja S."/>
            <person name="Heilman E.R."/>
            <person name="Heiman D."/>
            <person name="Hollinger A."/>
            <person name="Howarth C."/>
            <person name="Larson L."/>
            <person name="Mehta T."/>
            <person name="Pearson M."/>
            <person name="Roberts A."/>
            <person name="Ryan E."/>
            <person name="Saif S."/>
            <person name="Shea T."/>
            <person name="Shenoy N."/>
            <person name="Sisk P."/>
            <person name="Stolte C."/>
            <person name="Sykes S."/>
            <person name="White J."/>
            <person name="Haas B."/>
            <person name="Nusbaum C."/>
            <person name="Birren B."/>
        </authorList>
    </citation>
    <scope>NUCLEOTIDE SEQUENCE [LARGE SCALE GENOMIC DNA]</scope>
    <source>
        <strain evidence="3">pYD6-A</strain>
    </source>
</reference>
<keyword evidence="1" id="KW-0175">Coiled coil</keyword>
<organism evidence="2 3">
    <name type="scientific">Pseudoalteromonas phage pYD6-A</name>
    <dbReference type="NCBI Taxonomy" id="754052"/>
    <lineage>
        <taxon>Viruses</taxon>
        <taxon>Duplodnaviria</taxon>
        <taxon>Heunggongvirae</taxon>
        <taxon>Uroviricota</taxon>
        <taxon>Caudoviricetes</taxon>
        <taxon>Schitoviridae</taxon>
        <taxon>Fuhrmanvirinae</taxon>
        <taxon>Matsuvirus</taxon>
        <taxon>Matsuvirus pYD6A</taxon>
    </lineage>
</organism>
<dbReference type="KEGG" id="vg:15010830"/>
<evidence type="ECO:0008006" key="4">
    <source>
        <dbReference type="Google" id="ProtNLM"/>
    </source>
</evidence>
<feature type="coiled-coil region" evidence="1">
    <location>
        <begin position="607"/>
        <end position="641"/>
    </location>
</feature>
<proteinExistence type="predicted"/>
<dbReference type="RefSeq" id="YP_007674295.1">
    <property type="nucleotide sequence ID" value="NC_020849.1"/>
</dbReference>
<dbReference type="EMBL" id="JF974296">
    <property type="protein sequence ID" value="AGH57617.1"/>
    <property type="molecule type" value="Genomic_DNA"/>
</dbReference>
<dbReference type="Proteomes" id="UP000204048">
    <property type="component" value="Segment"/>
</dbReference>
<keyword evidence="3" id="KW-1185">Reference proteome</keyword>
<dbReference type="Pfam" id="PF23899">
    <property type="entry name" value="SU10_portal"/>
    <property type="match status" value="1"/>
</dbReference>